<evidence type="ECO:0000313" key="5">
    <source>
        <dbReference type="Proteomes" id="UP000070533"/>
    </source>
</evidence>
<feature type="domain" description="HU" evidence="3">
    <location>
        <begin position="2"/>
        <end position="117"/>
    </location>
</feature>
<dbReference type="Proteomes" id="UP000070533">
    <property type="component" value="Unassembled WGS sequence"/>
</dbReference>
<dbReference type="EMBL" id="LRQG01000021">
    <property type="protein sequence ID" value="KXA42992.1"/>
    <property type="molecule type" value="Genomic_DNA"/>
</dbReference>
<dbReference type="AlphaFoldDB" id="A0A133QJH6"/>
<keyword evidence="5" id="KW-1185">Reference proteome</keyword>
<dbReference type="NCBIfam" id="TIGR01201">
    <property type="entry name" value="HU_rel"/>
    <property type="match status" value="1"/>
</dbReference>
<proteinExistence type="predicted"/>
<keyword evidence="1 4" id="KW-0238">DNA-binding</keyword>
<name>A0A133QJH6_9BACT</name>
<evidence type="ECO:0000256" key="1">
    <source>
        <dbReference type="ARBA" id="ARBA00023125"/>
    </source>
</evidence>
<evidence type="ECO:0000313" key="4">
    <source>
        <dbReference type="EMBL" id="KXA42992.1"/>
    </source>
</evidence>
<evidence type="ECO:0000259" key="3">
    <source>
        <dbReference type="Pfam" id="PF18291"/>
    </source>
</evidence>
<sequence>MDYSLNKRKINIGVNKGKEMFVASPVCQKQRVSFEKLCERMAEDSTVGEADIAAVFYKFRKVLNELCSRGYIVNAGPLGTFRPSFLSKAVEKAEDFKPSENISRTQILFTPTPEFRQLRNVEFFRVEAQEKKKAKPNPSAGGSGTGDPNP</sequence>
<dbReference type="PATRIC" id="fig|28128.5.peg.529"/>
<protein>
    <submittedName>
        <fullName evidence="4">Putative DNA-binding protein</fullName>
    </submittedName>
</protein>
<dbReference type="InterPro" id="IPR041607">
    <property type="entry name" value="HU-HIG"/>
</dbReference>
<feature type="region of interest" description="Disordered" evidence="2">
    <location>
        <begin position="129"/>
        <end position="150"/>
    </location>
</feature>
<dbReference type="RefSeq" id="WP_060940202.1">
    <property type="nucleotide sequence ID" value="NZ_JABUXP010000011.1"/>
</dbReference>
<dbReference type="InterPro" id="IPR005902">
    <property type="entry name" value="HU_DNA-bd_put"/>
</dbReference>
<feature type="compositionally biased region" description="Gly residues" evidence="2">
    <location>
        <begin position="141"/>
        <end position="150"/>
    </location>
</feature>
<evidence type="ECO:0000256" key="2">
    <source>
        <dbReference type="SAM" id="MobiDB-lite"/>
    </source>
</evidence>
<accession>A0A133QJH6</accession>
<organism evidence="4 5">
    <name type="scientific">Prevotella corporis</name>
    <dbReference type="NCBI Taxonomy" id="28128"/>
    <lineage>
        <taxon>Bacteria</taxon>
        <taxon>Pseudomonadati</taxon>
        <taxon>Bacteroidota</taxon>
        <taxon>Bacteroidia</taxon>
        <taxon>Bacteroidales</taxon>
        <taxon>Prevotellaceae</taxon>
        <taxon>Prevotella</taxon>
    </lineage>
</organism>
<dbReference type="OrthoDB" id="1122369at2"/>
<dbReference type="SUPFAM" id="SSF47729">
    <property type="entry name" value="IHF-like DNA-binding proteins"/>
    <property type="match status" value="1"/>
</dbReference>
<reference evidence="5" key="1">
    <citation type="submission" date="2016-01" db="EMBL/GenBank/DDBJ databases">
        <authorList>
            <person name="Mitreva M."/>
            <person name="Pepin K.H."/>
            <person name="Mihindukulasuriya K.A."/>
            <person name="Fulton R."/>
            <person name="Fronick C."/>
            <person name="O'Laughlin M."/>
            <person name="Miner T."/>
            <person name="Herter B."/>
            <person name="Rosa B.A."/>
            <person name="Cordes M."/>
            <person name="Tomlinson C."/>
            <person name="Wollam A."/>
            <person name="Palsikar V.B."/>
            <person name="Mardis E.R."/>
            <person name="Wilson R.K."/>
        </authorList>
    </citation>
    <scope>NUCLEOTIDE SEQUENCE [LARGE SCALE GENOMIC DNA]</scope>
    <source>
        <strain evidence="5">MJR7716</strain>
    </source>
</reference>
<dbReference type="Pfam" id="PF18291">
    <property type="entry name" value="HU-HIG"/>
    <property type="match status" value="1"/>
</dbReference>
<dbReference type="GO" id="GO:0003677">
    <property type="term" value="F:DNA binding"/>
    <property type="evidence" value="ECO:0007669"/>
    <property type="project" value="UniProtKB-KW"/>
</dbReference>
<dbReference type="STRING" id="28128.HMPREF3226_00527"/>
<dbReference type="InterPro" id="IPR010992">
    <property type="entry name" value="IHF-like_DNA-bd_dom_sf"/>
</dbReference>
<comment type="caution">
    <text evidence="4">The sequence shown here is derived from an EMBL/GenBank/DDBJ whole genome shotgun (WGS) entry which is preliminary data.</text>
</comment>
<gene>
    <name evidence="4" type="ORF">HMPREF3226_00527</name>
</gene>